<feature type="compositionally biased region" description="Low complexity" evidence="1">
    <location>
        <begin position="3917"/>
        <end position="3928"/>
    </location>
</feature>
<feature type="region of interest" description="Disordered" evidence="1">
    <location>
        <begin position="7302"/>
        <end position="7326"/>
    </location>
</feature>
<dbReference type="eggNOG" id="COG3210">
    <property type="taxonomic scope" value="Bacteria"/>
</dbReference>
<gene>
    <name evidence="2" type="ORF">Mag101_14865</name>
</gene>
<keyword evidence="3" id="KW-1185">Reference proteome</keyword>
<feature type="compositionally biased region" description="Low complexity" evidence="1">
    <location>
        <begin position="2986"/>
        <end position="3002"/>
    </location>
</feature>
<accession>A0A1Q2M7R8</accession>
<dbReference type="Proteomes" id="UP000188219">
    <property type="component" value="Chromosome"/>
</dbReference>
<dbReference type="InterPro" id="IPR011050">
    <property type="entry name" value="Pectin_lyase_fold/virulence"/>
</dbReference>
<evidence type="ECO:0000313" key="2">
    <source>
        <dbReference type="EMBL" id="AQQ68773.1"/>
    </source>
</evidence>
<feature type="region of interest" description="Disordered" evidence="1">
    <location>
        <begin position="2983"/>
        <end position="3006"/>
    </location>
</feature>
<feature type="region of interest" description="Disordered" evidence="1">
    <location>
        <begin position="3892"/>
        <end position="3931"/>
    </location>
</feature>
<dbReference type="eggNOG" id="COG2911">
    <property type="taxonomic scope" value="Bacteria"/>
</dbReference>
<name>A0A1Q2M7R8_9GAMM</name>
<dbReference type="KEGG" id="maga:Mag101_14865"/>
<feature type="region of interest" description="Disordered" evidence="1">
    <location>
        <begin position="1582"/>
        <end position="1610"/>
    </location>
</feature>
<sequence>MLARAIRHAVRGNGAELNRSNRTHRGKQLTLGALLSGGAVNLLAATHNVDAVDAFTDVEDLGGNVERVKSKYKKGSVGVNVFNDFVVGDLNTVNLELDSDVDQLVNIVRNSRPEVHGVLNSYQDGTLGGNVVFASSYGFLVGASGVINVGQLSVRTPSQTEIDSWLDVGTPDFSDEGITALANDDYSVSASGLVTISGKVNTADGIDILANEVVVDAGAVMTAGNAIQAIYVDAAMVNVGDFTAPTALQVEGGTITIVAEGDTTVGGDLMADGGITISAADIAVESGATIDARDDSVASEAATTAMFVGDNVSLAGDVLASDISIIADQTVTVTSNLTALGSIGTEDDENEYVVGIVDVDAPQFNLDAGSDALILAATIDESAVTSAGASDMVIVGELDAFDSLDASAGSIEITTDNVVSGSDVALHASDIQISGSLTADATAADSLGQVLLDGDANYDDLGNISASRVKVVTTNDFYLTSDASSVSSSSGDLVWEESSGAIDLDYALELEAQKLETTSGLTISAEEIVLTAGNALSVGDQLAATGEIRLSGNTLDFDFSQISADILSLVTSNHMVFAAAATDSEYVAAGADDFKLVGAVDFDGELKLSAGAISVTSGNSITADNISFDSADTQINGSAIADAGDSDSATFGTITLEQSARYADLGNLSYSELALVTDATIVLSDNASDSAVTGAAASDIVWVDSGDFDFSGSDISFSAGTLTLTTDTSVSADNITLEVDTFDTSGTLNATGDIILRSSIDDSLDLSGLNAAKLTLDSDDLTWTKSLVYGGDLELIADTITVSSATDITAANIALDGDTINVAGSLSTGGGDITIDGREITLEDGSHLDATGVAKDGDVTITASDKSEVGYGTASATTSITLSGEIDAANITAKAESIAISSMYAELGTTLGVKTVAQLLGVEFNYMEALADATVTVTGTADLNATDDITLASESHAMSESLAAVLGGAPAGVALAGIYSHSDATSTTEIQSGAIVHAGQDLSVTAHNEAYVAASAFVIQAQNSNKAVVAASVAEGDVNATARIENGADLDAANLVLSAENLNRFYSSSSVYGLTGTRYGIAVAVGDFNTNATAEMGADIGSIGDKVGNVTVTALDRTVEQRVHSGVKIGAGKLLRMFGSRLIKGASKVQSGASGLLTKYLPESTESPEDNGKPGEVEWKGGLALSLNLSDHEAYAYLGNNVSGADEAPTINASGDVLVAAGTDLGTDNDAIGGGDGRGAVGGDQGGYRTTAQSSISSPKKRGNVVANAEKSAALAFNFAINEGEAVAEVGDYVTVNAQNLGVVAEQKMPIVSTYDRWDTMSDIKNKFSSTGGLESNILTTFANSGASADKEAYGGTVNVVWNDIDTKAWIGDNATVITTGTGSWSAERKVETNSGTPGILDDFEPFKTVTYTFDFDESVSVRAFNLIESANVAGNIGSLGLIPNANGTNQEGKSVGGSIVFVQQNADAVAGIGESTITAAGDISITAETDERHFVVTPSSGWGAGTGFNGAISVLNSEALTHASLSNRAFVTADDLVIVADHQMGNWAAGGAVNWTTGESAVGVAIAVNITQGDTKAFIGDNSEEKEKVSFKNDSQPAPDAPSAPAPTERAIVARNVEVRSKSSGTNGSLAAAGALLQEHTDEPGMSTKLKGWLDGKTGGLASKISGKLSGKHSDASSSSSSSKSSVNQASSDASNGSSSDSSDSVAEVDADATSFAGAGSVTVSVSNLDAKSIVDGANIRAHSGAGDEVNLDIQALQKIVSASASGSAAVNLSQSPSTPNSKAMAGAIAYQITFNDALAWLVDSDVVDAGDVAVQALHGGDLTSIGLALAVDKPSQGGKSTSAGLSISGAMVRDGTSARIEGSSISSSEGGDEDLEVTAYNNTDVGVGGGTLYAGGQQGFGLAITYADIDDPADLIGDSNPDGNNIWSSAYNEDVYSGKAVEAVVTDYSGTDSEINDFQNIDISARGLQRIGIGAAGVGYNDNAENAFGFMGSFAIGSIRSDSKALLENVDITSADTVSVNVAGSKNGSLDTILDGLGSSSINDDYDFSGASAFDNTEVHTSDDGTGSAYNYGTEGERIIAVAGVVQVGKSNLGISYAHADVSTEKTAQIRNANINESDTAASSVDVSARDEALLYTVSIGVGVATGKYSGIGSVAVNSLNNTVKAEIGDWSGSKDGLIHAEDVAVTAQNDMDAVNVAGAVAVSTGSGAAGGLAVALNLVGDSGHETRARIGNIDLEVSDDITVKASSGSDGDENLLVGNAIGIGASTGGSGLAFAGAIGVTDVDQTVQAGIKNVGENSDGSATNSGGTIRVQSTDYTDSVSTAWMGAGSSSGSAGGVALAVNRIDSDVTAEILGDDSSDTSTVLAAKHVYVDALRDNWLLTIDAGVAASNQISVAPSIGTGVVDGNVTARIAEKADIDAYGNVGVEAQAHTENLVGSGAVGVGLNGGAGAIAISTAAEYGKTQAYIEDATVKALGLGGTFNILDGELAGMTALPDLSATDEDSDGNSNAVGNSDVSMDDLTTAFGSQNLSEGNEAVTGVGVNATSFVKQQAITVGGSGSKNIAITANVATNVFESSTDAYIKNSTINSGVSGTDTADVVVRGSSHDYGLGVSAGIAISGGGSGIGGFSTNHMGKEANAEIDNSTIDADELVLEANSTQLAQAVSAGIAAGVGAESGLGGAASVTINKMMGGTKAWLHDSTITASDVVVNAERRQDVNSAAGSAGIGTTVGVGFGLAVNLVGGDSTALIGNDLDDSGDDDTTLIKADNVTVDADRLESVNSYSLGAGLSTGYGVAAMINVTEFKGETRAGVHGLLHDNGTNSNTADDYFTTQIVGQDGTSDATSVTVNAQDILDVDQETLGIGAGSSVGVGAVANVVLGRSQVYSEVVGSDIDATTLDIDATAQRQAWMISMAGGASTNFGAAVSIGVALFGQGDTTTEDGTNAEDEFDPSRQTANNVLAEDTAGYNPHLSSDDIAAIEEESGSTIEASTAPSTSTTTESGNSLKIGGESVVAARISGGDIDVDTLDVDAQTLLFTYQGLGAVALGSGAISGAVGVTRLYDMTIATVDTDLTANDVTVDAQVMNISDDDAAGEMKSWVISGGGTGITVNYNDVRSELRTVAGVSSATGDDSGDISVSARDTTELRVGDLDAGKPSDPTEGSLSVTVGAGAIGASIGFAEKNSDVDAWLGETGKAISGYNTVELDAYSAGLVKTSAFALAGGLIAGVQGVVTDARDESNVNATVYGTIDADAAVNIDAQATPEVFSRAYGVTVAAGGAMGGSFSYAIADAKAVAEVGDGTYFTGNADVNVRAETGDGSNDDYVSADANAFAASGGLLAGVAGSEALAENSSQAVAKVGDGVRIPDNDFGVYARNTAIQYADADGYFVGLFAGGFNWSTAESSTSARVEYGSNPISNAVLRTGDFILDAYNYDENQSFTTAGGGGYYAGSAAVSNANSYNNSNSNKSASVEIADWASGYTAVPVLGGEVRLSAAHESQFFSGVDSTTVSVVGGSGAEASSDIDNDVEVTLGNNVSFEALQIEIEADNSALQIQDPAESGFSTSINAGAGGAANGSAGLSYQDLTGVEAAVTIGNNAVLAISDLAWLDSFYDHGIAIDAHTRFYVYDAAVLKVGGALQGAGSESDVDATTKNTVTIGDDVVLYNPIGEIGIGTYTIGSATAQAETSVWAVAGVAGGVSDVNVNVTNTVDIGQDVIINALDNIGIYAGRGSSYLYENQLVADARTNVYNWTAVPIPAGNDADADINVTNTVIFGDDIDLGSDSHVTVEANEGSLYANADGVERNPYLELFSTETTFGSNDTSSDNSLVFEGSGSVVAGQNAYQWVDVDDSGNITSDLAGYGTAGQLSGKYSSRASLQAYIDELQALVDEYEAWTESGTSNEGGKTDGNEDTGDTGSGGTSTEVGTGSSGENPYTDEIVELKTEIAALSVVLDTLSEQENNVIAVTDISASAGNVSLLADTIDLQGGSNNRPEFIARGDAYIDINNRDDQHLLVGNLHIANQTGGNVYVTGGASLDEAYITEEDSSTTGVSSGIHIVHNPGGTNYLNSDVIIDGAITNLLSTVDITLEEGDLLQQASIEANTINLTVENGSLVVNAGNSDVYYGRAPSSLVNFVDKWKPDDADDFVQYWINHRYEDDIDATGIDEFNNWFYACATANECFIGSNSDNSEDSYYAGDYDTVHVFFNWGFSNSQEYDGDDEIRLKFKTDSSSRGGRNWRFQPVENKQSNLVRTASYNSVKSDVGSPGTTIVGEKVVINARRVDINGTIEVGTDNNWSVSVGSGFDSAIAQYIDLAGLSGGDQIELQPGQTLRVDNPDYVSAYVTPFENRYIYVDPQISKFNGAESISLTYDVASGQLLVDDVPVSGGGYLSINAKISSTGADGNILVRDGLGQIDIDNNSNTELVINSLDAGDDAVGIVRITDYNFTKNMNDGGSSNDYFSHWYVHSPGGQIQEYETTSYATSYEDGAFIRSSGGTGTTSSTTYDPLAGQLYYIREDASVSRSYTDFPDGYLAKYPNTVGEWQGTGANGALEWDVEASYYTTCASNPDVCTNGTATNYIRQEYDADSISRYWWAIGYSYDKYYGSNWTDTDPSVYIPYYLNMETHTYVKADHSIGISFTGVATGSIDIDSAANVSINGNIYNPLGTTDINTSGILDVSTGAAFDAETLRLYAGKGDLGSLDDPLNIATNTVSLDANKGSVYFDITGKSGAVQLEKFSAKYDIAGTVDKGLEGVGTGTHIQGDTLDLVSYSGSIGSAGTIGTSSTYDYINVDLNEITLEAADDIVIYQASGDLAVNTITASEDVVITLGDGSLINGIGQNEKTDEELAYLQTVWDRLGLQDADAGEIAVTGYENQFTSKYHTYWLIKQRLSDSSEAGFTIDGAFEDTFMSRYGVSTVAEATQQAKDEYFALEDWFADQVAAPDVYANEEDAIGVEQKGTLEGYDYGDLLTSSYDTDYALVIDEASSWYADLIEGAQWSQSQLDISINAAALNADAQATLTNREANIVAPNLDLNVSGGSVGEDLADLVFVIDRDNPTITDAQKIALLEAGPGDIETIENGSLITFTVSQVDPIKIDTTGVLNIAATDEIYAESASGLTLGSIVSTDGDVRLAVNGAIDAISGTNISANDLYLANTQGDIGSVSNRVQVDLDGVLRQAGAANNLYLTQVGGDLIVDAVSAGGIASLTSNADILGLDSESVVSGSAIQLVAGDDLGSNTQALNLRMSGGGDLDINADNAWLNIAGTSEARLGANLNGVLSIDASGNLVIDGGISASALDLFAAGDILDSGAVTVTVTNLAKLSADNIDVDEVTFDIGSGDLDATAGAMTLGDITTEGDLDLLATGAMQLNGDLDIAYTTASSGGDARLLADAQSITMSAGKFIRSEDDIQLTAVDSLNLQSLIANGDINLTALNLLDTTLGDIDAVYLQADNVYVDARDALNLVDVTASGVINLDSETLLATGDLLTDGNVVVTAANGLEIQGDIGSAGSKVASINLQSGAGGVTLGGSVFTTGQFLANAGNDFALAATSLLDAGSIDVTARAVAANAASQMTSSGSALFTLRGDDSTFGEVTTSTNLTLDSDSDITFANDVTTGNNLRLETQGDVFVNDGVTLDVGRNLRGIATSALLAQSWQMAASSQLLVANNAVIDTDGVQVFETLSVTGNLTQRAGDDVTFDANTNIGGRLHLTGDADLFLVGDLDVGTGSISDMTLLLGGSVVQSAAQSTSASGAVSAEALAWAAAANSALQSGAGSSFEFASASTASTFGLLTSGGDLSIDSAGDIDFLNDVTVGSNVSGANLLLNIDGDVSLANAATLLTYGNWQGIAEASARVGSFTAGSGSLVDTRDAMNVIAQQGIDFALLNVTNSAQLSADGDIQFSETADFGGALTIADGNHLNLVDDVTVGSAGTANAHLTLRGDVTQSAAETFAISGDLTASANSWSMGDAALLQSGGAMQIDTVVGMDLAQLDSGSTLALTSGAEIALRESMNAVDSITLQASDAITLSDAAQLVSGNNLSVSSGSFTMGAGANLQVARDFDATTTNGQHYALVDVDGSGTLTAGGDIAFSEAANIGANLTIVDGDNLAMTDHVAVTGNANLTLRGDVTQSAGQQFTIGNDLTASANSWSMGDTALLQSGGAMQIDTVVGMDLAQLDSGSTLALTSGAEIALRESMNAVDSITLQVADAITLSDAAQLVSGNNLSLDSDSFTMGAGANLQVASDFDATTTNEQHYALVDVDGNAVLTAGGDIAFSEAANIGANLTIIDGDNLTMADHVAVTGNANLALRGDVTQSAGQQFTIGNDLTASANSWSMGDTALLQSGGAMQIDTVVGMDLAQLESGSTLVLTSGAEIALRETMNAVDSITLQASDAITLSDAAQLVSGNNLSVDSDSFTMGTGASLQVAADFDATTTNEQHYALVDVDGNAVLTAGGDIAFSEAANIGSDLTIIDGDNLTMADHVAVTGNANLTLSGDVTQSAGQQFTIGNDLSASANSWSMGDAALLQSGGAMQIDTVAGMDLAQLDSGSTLTFTGGAEIALRETMNAVDSITLQAADAITLSDAAQLVSGNSLSVSSDSFTMGTGANLQVAADFDATTTNGQYYALVDVDGNAVLTAGGDIAFSEAANIGSDLTIIDGDNLTMADHVAVTGNANLTLSGDVTQSAGQQFTIGNDLSASANSWTMGDNALLQVGGAMDIATVAGMSLARVDSGSALSLSSSMSDIQLRDHLTAGGAVLLSAAGTVSVDPTLDVVSGDTFTLRANSFVMGQGGLLQVAGDTYLDSAGDVVLAEFIGQGNTEITAGGALQLNERAETFGSMKLDVAAEMAQAEGQHLVVHGDLSASAASWQMDSDARVQVVGSGDVALVGDADLQLLNVGGDFTLTNGGDVELRRDVHTGGALTLHATGDVSQSADTLVRAGGAVAIDTNRWTMGSASRLESQGGIRVHSSESMLLSELSSSWSGDYAFDLLSSNGRIDGRSDADLHLQGVAGGRSYLSAATGIGDPLIMDVPWFSAVTDEGDINLILLNDAHAELLSAQNGDIHMRAFGDVEIAELIGTPHLWIDGFLLANQMTIPEGSFIAEEGIQIDQVLMTASGELELRAPTIDMNVDSQGNPELFLALTNIDGAAAQWVGVNVENNERLTIDRLMTDYGAISTSGDLRIESAEVISELDMQSGVLSLTLDNVDLSPQDLNGQLVTPYGEFWLDVQGNLLLTNAQVTRYRDPLVLTYQGKDGEYVIGDPGFSRLSIEHQLENSIDGERAEGRDLWRLWFSRPLDYLNAEEYFWNPVDWLDPDEYSEMDSENDEPGYAEISTDDTLAMR</sequence>
<evidence type="ECO:0000256" key="1">
    <source>
        <dbReference type="SAM" id="MobiDB-lite"/>
    </source>
</evidence>
<dbReference type="NCBIfam" id="NF012204">
    <property type="entry name" value="adhes_FxxPxG"/>
    <property type="match status" value="1"/>
</dbReference>
<feature type="compositionally biased region" description="Polar residues" evidence="1">
    <location>
        <begin position="1248"/>
        <end position="1258"/>
    </location>
</feature>
<reference evidence="2" key="1">
    <citation type="submission" date="2017-02" db="EMBL/GenBank/DDBJ databases">
        <title>Genome of Microbulbifer agarilyticus GP101.</title>
        <authorList>
            <person name="Jung J."/>
            <person name="Bae S.S."/>
            <person name="Baek K."/>
        </authorList>
    </citation>
    <scope>NUCLEOTIDE SEQUENCE [LARGE SCALE GENOMIC DNA]</scope>
    <source>
        <strain evidence="2">GP101</strain>
    </source>
</reference>
<feature type="compositionally biased region" description="Polar residues" evidence="1">
    <location>
        <begin position="2508"/>
        <end position="2517"/>
    </location>
</feature>
<evidence type="ECO:0000313" key="3">
    <source>
        <dbReference type="Proteomes" id="UP000188219"/>
    </source>
</evidence>
<feature type="compositionally biased region" description="Acidic residues" evidence="1">
    <location>
        <begin position="7302"/>
        <end position="7313"/>
    </location>
</feature>
<proteinExistence type="predicted"/>
<dbReference type="STRING" id="260552.Mag101_14865"/>
<feature type="region of interest" description="Disordered" evidence="1">
    <location>
        <begin position="2498"/>
        <end position="2517"/>
    </location>
</feature>
<feature type="region of interest" description="Disordered" evidence="1">
    <location>
        <begin position="1665"/>
        <end position="1707"/>
    </location>
</feature>
<dbReference type="EMBL" id="CP019650">
    <property type="protein sequence ID" value="AQQ68773.1"/>
    <property type="molecule type" value="Genomic_DNA"/>
</dbReference>
<feature type="compositionally biased region" description="Low complexity" evidence="1">
    <location>
        <begin position="1677"/>
        <end position="1707"/>
    </location>
</feature>
<protein>
    <submittedName>
        <fullName evidence="2">Uncharacterized protein</fullName>
    </submittedName>
</protein>
<feature type="region of interest" description="Disordered" evidence="1">
    <location>
        <begin position="1228"/>
        <end position="1263"/>
    </location>
</feature>
<dbReference type="SUPFAM" id="SSF51126">
    <property type="entry name" value="Pectin lyase-like"/>
    <property type="match status" value="1"/>
</dbReference>
<organism evidence="2 3">
    <name type="scientific">Microbulbifer agarilyticus</name>
    <dbReference type="NCBI Taxonomy" id="260552"/>
    <lineage>
        <taxon>Bacteria</taxon>
        <taxon>Pseudomonadati</taxon>
        <taxon>Pseudomonadota</taxon>
        <taxon>Gammaproteobacteria</taxon>
        <taxon>Cellvibrionales</taxon>
        <taxon>Microbulbiferaceae</taxon>
        <taxon>Microbulbifer</taxon>
    </lineage>
</organism>
<feature type="compositionally biased region" description="Gly residues" evidence="1">
    <location>
        <begin position="1232"/>
        <end position="1246"/>
    </location>
</feature>